<accession>A0A7R7DTS1</accession>
<feature type="region of interest" description="Disordered" evidence="1">
    <location>
        <begin position="1"/>
        <end position="21"/>
    </location>
</feature>
<evidence type="ECO:0000313" key="2">
    <source>
        <dbReference type="EMBL" id="BCJ37677.1"/>
    </source>
</evidence>
<reference evidence="2 3" key="1">
    <citation type="submission" date="2020-08" db="EMBL/GenBank/DDBJ databases">
        <title>Whole genome shotgun sequence of Actinocatenispora thailandica NBRC 105041.</title>
        <authorList>
            <person name="Komaki H."/>
            <person name="Tamura T."/>
        </authorList>
    </citation>
    <scope>NUCLEOTIDE SEQUENCE [LARGE SCALE GENOMIC DNA]</scope>
    <source>
        <strain evidence="2 3">NBRC 105041</strain>
    </source>
</reference>
<evidence type="ECO:0000313" key="3">
    <source>
        <dbReference type="Proteomes" id="UP000611640"/>
    </source>
</evidence>
<sequence>MKNDHTADSRDTAPEPVRLGAGARCREGSVAEQNARKLVVIDFDDALRAQEFLLAATRLVKEGQLTLHDAVFVSRGADGRSMVRETTDLTPAAVPSAARCGGC</sequence>
<protein>
    <submittedName>
        <fullName evidence="2">Uncharacterized protein</fullName>
    </submittedName>
</protein>
<keyword evidence="3" id="KW-1185">Reference proteome</keyword>
<dbReference type="EMBL" id="AP023355">
    <property type="protein sequence ID" value="BCJ37677.1"/>
    <property type="molecule type" value="Genomic_DNA"/>
</dbReference>
<name>A0A7R7DTS1_9ACTN</name>
<dbReference type="KEGG" id="atl:Athai_51800"/>
<feature type="compositionally biased region" description="Basic and acidic residues" evidence="1">
    <location>
        <begin position="1"/>
        <end position="13"/>
    </location>
</feature>
<gene>
    <name evidence="2" type="ORF">Athai_51800</name>
</gene>
<proteinExistence type="predicted"/>
<organism evidence="2 3">
    <name type="scientific">Actinocatenispora thailandica</name>
    <dbReference type="NCBI Taxonomy" id="227318"/>
    <lineage>
        <taxon>Bacteria</taxon>
        <taxon>Bacillati</taxon>
        <taxon>Actinomycetota</taxon>
        <taxon>Actinomycetes</taxon>
        <taxon>Micromonosporales</taxon>
        <taxon>Micromonosporaceae</taxon>
        <taxon>Actinocatenispora</taxon>
    </lineage>
</organism>
<evidence type="ECO:0000256" key="1">
    <source>
        <dbReference type="SAM" id="MobiDB-lite"/>
    </source>
</evidence>
<dbReference type="Proteomes" id="UP000611640">
    <property type="component" value="Chromosome"/>
</dbReference>
<dbReference type="AlphaFoldDB" id="A0A7R7DTS1"/>